<keyword evidence="8" id="KW-0732">Signal</keyword>
<keyword evidence="4" id="KW-0285">Flavoprotein</keyword>
<dbReference type="Gene3D" id="3.90.660.10">
    <property type="match status" value="2"/>
</dbReference>
<evidence type="ECO:0000313" key="11">
    <source>
        <dbReference type="EnsemblPlants" id="Pp3c19_16810V3.1"/>
    </source>
</evidence>
<dbReference type="InterPro" id="IPR036188">
    <property type="entry name" value="FAD/NAD-bd_sf"/>
</dbReference>
<evidence type="ECO:0000256" key="7">
    <source>
        <dbReference type="PIRSR" id="PIRSR601613-1"/>
    </source>
</evidence>
<dbReference type="GO" id="GO:0050660">
    <property type="term" value="F:flavin adenine dinucleotide binding"/>
    <property type="evidence" value="ECO:0007669"/>
    <property type="project" value="UniProtKB-ARBA"/>
</dbReference>
<feature type="binding site" evidence="7">
    <location>
        <position position="46"/>
    </location>
    <ligand>
        <name>FAD</name>
        <dbReference type="ChEBI" id="CHEBI:57692"/>
    </ligand>
</feature>
<dbReference type="PRINTS" id="PR00757">
    <property type="entry name" value="AMINEOXDASEF"/>
</dbReference>
<reference evidence="11" key="3">
    <citation type="submission" date="2020-12" db="UniProtKB">
        <authorList>
            <consortium name="EnsemblPlants"/>
        </authorList>
    </citation>
    <scope>IDENTIFICATION</scope>
</reference>
<evidence type="ECO:0000256" key="2">
    <source>
        <dbReference type="ARBA" id="ARBA00004723"/>
    </source>
</evidence>
<dbReference type="PANTHER" id="PTHR10742:SF313">
    <property type="entry name" value="AMINE OXIDASE"/>
    <property type="match status" value="1"/>
</dbReference>
<dbReference type="Gramene" id="Pp3c19_16810V3.1">
    <property type="protein sequence ID" value="Pp3c19_16810V3.1"/>
    <property type="gene ID" value="Pp3c19_16810"/>
</dbReference>
<evidence type="ECO:0000256" key="6">
    <source>
        <dbReference type="ARBA" id="ARBA00023002"/>
    </source>
</evidence>
<protein>
    <recommendedName>
        <fullName evidence="9">Amine oxidase domain-containing protein</fullName>
    </recommendedName>
</protein>
<dbReference type="PANTHER" id="PTHR10742">
    <property type="entry name" value="FLAVIN MONOAMINE OXIDASE"/>
    <property type="match status" value="1"/>
</dbReference>
<dbReference type="GO" id="GO:0016491">
    <property type="term" value="F:oxidoreductase activity"/>
    <property type="evidence" value="ECO:0000318"/>
    <property type="project" value="GO_Central"/>
</dbReference>
<evidence type="ECO:0000313" key="10">
    <source>
        <dbReference type="EMBL" id="PNR34409.1"/>
    </source>
</evidence>
<evidence type="ECO:0000313" key="12">
    <source>
        <dbReference type="Proteomes" id="UP000006727"/>
    </source>
</evidence>
<name>A0A2K1IYQ3_PHYPA</name>
<feature type="binding site" evidence="7">
    <location>
        <position position="258"/>
    </location>
    <ligand>
        <name>FAD</name>
        <dbReference type="ChEBI" id="CHEBI:57692"/>
    </ligand>
</feature>
<dbReference type="GO" id="GO:0006598">
    <property type="term" value="P:polyamine catabolic process"/>
    <property type="evidence" value="ECO:0000318"/>
    <property type="project" value="GO_Central"/>
</dbReference>
<dbReference type="InterPro" id="IPR002937">
    <property type="entry name" value="Amino_oxidase"/>
</dbReference>
<dbReference type="InterPro" id="IPR001613">
    <property type="entry name" value="Flavin_amine_oxidase"/>
</dbReference>
<proteinExistence type="inferred from homology"/>
<dbReference type="FunFam" id="3.90.660.10:FF:000012">
    <property type="entry name" value="Polyamine oxidase 1"/>
    <property type="match status" value="1"/>
</dbReference>
<dbReference type="InParanoid" id="A0A2K1IYQ3"/>
<comment type="pathway">
    <text evidence="2">Amine and polyamine degradation; spermine degradation.</text>
</comment>
<evidence type="ECO:0000259" key="9">
    <source>
        <dbReference type="Pfam" id="PF01593"/>
    </source>
</evidence>
<dbReference type="EnsemblPlants" id="Pp3c19_16810V3.2">
    <property type="protein sequence ID" value="Pp3c19_16810V3.2"/>
    <property type="gene ID" value="Pp3c19_16810"/>
</dbReference>
<dbReference type="GO" id="GO:0046592">
    <property type="term" value="F:polyamine oxidase activity"/>
    <property type="evidence" value="ECO:0007669"/>
    <property type="project" value="UniProtKB-ARBA"/>
</dbReference>
<dbReference type="EnsemblPlants" id="Pp3c19_16810V3.1">
    <property type="protein sequence ID" value="Pp3c19_16810V3.1"/>
    <property type="gene ID" value="Pp3c19_16810"/>
</dbReference>
<keyword evidence="6" id="KW-0560">Oxidoreductase</keyword>
<evidence type="ECO:0000256" key="3">
    <source>
        <dbReference type="ARBA" id="ARBA00005995"/>
    </source>
</evidence>
<dbReference type="Pfam" id="PF01593">
    <property type="entry name" value="Amino_oxidase"/>
    <property type="match status" value="1"/>
</dbReference>
<dbReference type="PaxDb" id="3218-PP1S20_19V6.1"/>
<feature type="signal peptide" evidence="8">
    <location>
        <begin position="1"/>
        <end position="25"/>
    </location>
</feature>
<evidence type="ECO:0000256" key="8">
    <source>
        <dbReference type="SAM" id="SignalP"/>
    </source>
</evidence>
<reference evidence="10 12" key="1">
    <citation type="journal article" date="2008" name="Science">
        <title>The Physcomitrella genome reveals evolutionary insights into the conquest of land by plants.</title>
        <authorList>
            <person name="Rensing S."/>
            <person name="Lang D."/>
            <person name="Zimmer A."/>
            <person name="Terry A."/>
            <person name="Salamov A."/>
            <person name="Shapiro H."/>
            <person name="Nishiyama T."/>
            <person name="Perroud P.-F."/>
            <person name="Lindquist E."/>
            <person name="Kamisugi Y."/>
            <person name="Tanahashi T."/>
            <person name="Sakakibara K."/>
            <person name="Fujita T."/>
            <person name="Oishi K."/>
            <person name="Shin-I T."/>
            <person name="Kuroki Y."/>
            <person name="Toyoda A."/>
            <person name="Suzuki Y."/>
            <person name="Hashimoto A."/>
            <person name="Yamaguchi K."/>
            <person name="Sugano A."/>
            <person name="Kohara Y."/>
            <person name="Fujiyama A."/>
            <person name="Anterola A."/>
            <person name="Aoki S."/>
            <person name="Ashton N."/>
            <person name="Barbazuk W.B."/>
            <person name="Barker E."/>
            <person name="Bennetzen J."/>
            <person name="Bezanilla M."/>
            <person name="Blankenship R."/>
            <person name="Cho S.H."/>
            <person name="Dutcher S."/>
            <person name="Estelle M."/>
            <person name="Fawcett J.A."/>
            <person name="Gundlach H."/>
            <person name="Hanada K."/>
            <person name="Heyl A."/>
            <person name="Hicks K.A."/>
            <person name="Hugh J."/>
            <person name="Lohr M."/>
            <person name="Mayer K."/>
            <person name="Melkozernov A."/>
            <person name="Murata T."/>
            <person name="Nelson D."/>
            <person name="Pils B."/>
            <person name="Prigge M."/>
            <person name="Reiss B."/>
            <person name="Renner T."/>
            <person name="Rombauts S."/>
            <person name="Rushton P."/>
            <person name="Sanderfoot A."/>
            <person name="Schween G."/>
            <person name="Shiu S.-H."/>
            <person name="Stueber K."/>
            <person name="Theodoulou F.L."/>
            <person name="Tu H."/>
            <person name="Van de Peer Y."/>
            <person name="Verrier P.J."/>
            <person name="Waters E."/>
            <person name="Wood A."/>
            <person name="Yang L."/>
            <person name="Cove D."/>
            <person name="Cuming A."/>
            <person name="Hasebe M."/>
            <person name="Lucas S."/>
            <person name="Mishler D.B."/>
            <person name="Reski R."/>
            <person name="Grigoriev I."/>
            <person name="Quatrano R.S."/>
            <person name="Boore J.L."/>
        </authorList>
    </citation>
    <scope>NUCLEOTIDE SEQUENCE [LARGE SCALE GENOMIC DNA]</scope>
    <source>
        <strain evidence="11 12">cv. Gransden 2004</strain>
    </source>
</reference>
<reference evidence="10 12" key="2">
    <citation type="journal article" date="2018" name="Plant J.">
        <title>The Physcomitrella patens chromosome-scale assembly reveals moss genome structure and evolution.</title>
        <authorList>
            <person name="Lang D."/>
            <person name="Ullrich K.K."/>
            <person name="Murat F."/>
            <person name="Fuchs J."/>
            <person name="Jenkins J."/>
            <person name="Haas F.B."/>
            <person name="Piednoel M."/>
            <person name="Gundlach H."/>
            <person name="Van Bel M."/>
            <person name="Meyberg R."/>
            <person name="Vives C."/>
            <person name="Morata J."/>
            <person name="Symeonidi A."/>
            <person name="Hiss M."/>
            <person name="Muchero W."/>
            <person name="Kamisugi Y."/>
            <person name="Saleh O."/>
            <person name="Blanc G."/>
            <person name="Decker E.L."/>
            <person name="van Gessel N."/>
            <person name="Grimwood J."/>
            <person name="Hayes R.D."/>
            <person name="Graham S.W."/>
            <person name="Gunter L.E."/>
            <person name="McDaniel S.F."/>
            <person name="Hoernstein S.N.W."/>
            <person name="Larsson A."/>
            <person name="Li F.W."/>
            <person name="Perroud P.F."/>
            <person name="Phillips J."/>
            <person name="Ranjan P."/>
            <person name="Rokshar D.S."/>
            <person name="Rothfels C.J."/>
            <person name="Schneider L."/>
            <person name="Shu S."/>
            <person name="Stevenson D.W."/>
            <person name="Thummler F."/>
            <person name="Tillich M."/>
            <person name="Villarreal Aguilar J.C."/>
            <person name="Widiez T."/>
            <person name="Wong G.K."/>
            <person name="Wymore A."/>
            <person name="Zhang Y."/>
            <person name="Zimmer A.D."/>
            <person name="Quatrano R.S."/>
            <person name="Mayer K.F.X."/>
            <person name="Goodstein D."/>
            <person name="Casacuberta J.M."/>
            <person name="Vandepoele K."/>
            <person name="Reski R."/>
            <person name="Cuming A.C."/>
            <person name="Tuskan G.A."/>
            <person name="Maumus F."/>
            <person name="Salse J."/>
            <person name="Schmutz J."/>
            <person name="Rensing S.A."/>
        </authorList>
    </citation>
    <scope>NUCLEOTIDE SEQUENCE [LARGE SCALE GENOMIC DNA]</scope>
    <source>
        <strain evidence="11 12">cv. Gransden 2004</strain>
    </source>
</reference>
<dbReference type="SUPFAM" id="SSF54373">
    <property type="entry name" value="FAD-linked reductases, C-terminal domain"/>
    <property type="match status" value="1"/>
</dbReference>
<evidence type="ECO:0000256" key="4">
    <source>
        <dbReference type="ARBA" id="ARBA00022630"/>
    </source>
</evidence>
<dbReference type="Proteomes" id="UP000006727">
    <property type="component" value="Chromosome 19"/>
</dbReference>
<comment type="cofactor">
    <cofactor evidence="1">
        <name>FAD</name>
        <dbReference type="ChEBI" id="CHEBI:57692"/>
    </cofactor>
</comment>
<sequence length="507" mass="57568">MAPRRLEGGLVVLLLLLSTTEILHAARHYASDPTHATAIIIGAGMSGISAGKHLHDKGVKDIIILEARHEIGGRMMTHTFGDVVIEKGANWIEGTDGPQVNPILPFAREIGLITDYSPFENTSQNIYDASGFVNPTLALSQSEMVEQLYESTETLSEDLTKGEEMDVSVLVAQRFYGSTPVEMVLDLYHNDYEYAEPPRVTSLKSTQPLPTITNFGEAFQFVHDPRGFKSIVHHLAKSYLAFNNETITDPRLKFNKVVRKVEYTKKGVKVTTENDFVPDLPFWKLKAIYAFDMAVYTKIFLKFPYTFWNIGPGTKFWLYADERRGYYPIWQNLDSEFPGKNILMVTVTDEESRRIEQQEDSETLQEIMAVLRNMFGSKVPEAESIYVPRWLADPFFKGTFSNWPIGVESNIFMQLQAPVQTIYFTGEHTSEEYNGYVHGPYLQGIESANSLLNCKVRGKCGKSEKVYKGLSKECVERLEEERDRQKTLWAKKLAKLQQKLDNATGIH</sequence>
<organism evidence="10">
    <name type="scientific">Physcomitrium patens</name>
    <name type="common">Spreading-leaved earth moss</name>
    <name type="synonym">Physcomitrella patens</name>
    <dbReference type="NCBI Taxonomy" id="3218"/>
    <lineage>
        <taxon>Eukaryota</taxon>
        <taxon>Viridiplantae</taxon>
        <taxon>Streptophyta</taxon>
        <taxon>Embryophyta</taxon>
        <taxon>Bryophyta</taxon>
        <taxon>Bryophytina</taxon>
        <taxon>Bryopsida</taxon>
        <taxon>Funariidae</taxon>
        <taxon>Funariales</taxon>
        <taxon>Funariaceae</taxon>
        <taxon>Physcomitrium</taxon>
    </lineage>
</organism>
<feature type="domain" description="Amine oxidase" evidence="9">
    <location>
        <begin position="45"/>
        <end position="451"/>
    </location>
</feature>
<keyword evidence="5" id="KW-0274">FAD</keyword>
<accession>A0A2K1IYQ3</accession>
<feature type="binding site" evidence="7">
    <location>
        <begin position="66"/>
        <end position="67"/>
    </location>
    <ligand>
        <name>FAD</name>
        <dbReference type="ChEBI" id="CHEBI:57692"/>
    </ligand>
</feature>
<comment type="similarity">
    <text evidence="3">Belongs to the flavin monoamine oxidase family.</text>
</comment>
<dbReference type="STRING" id="3218.A0A2K1IYQ3"/>
<keyword evidence="12" id="KW-1185">Reference proteome</keyword>
<gene>
    <name evidence="10" type="ORF">PHYPA_024226</name>
</gene>
<dbReference type="Gramene" id="Pp3c19_16810V3.2">
    <property type="protein sequence ID" value="Pp3c19_16810V3.2"/>
    <property type="gene ID" value="Pp3c19_16810"/>
</dbReference>
<dbReference type="SUPFAM" id="SSF51905">
    <property type="entry name" value="FAD/NAD(P)-binding domain"/>
    <property type="match status" value="1"/>
</dbReference>
<dbReference type="InterPro" id="IPR050281">
    <property type="entry name" value="Flavin_monoamine_oxidase"/>
</dbReference>
<feature type="chain" id="PRO_5033310660" description="Amine oxidase domain-containing protein" evidence="8">
    <location>
        <begin position="26"/>
        <end position="507"/>
    </location>
</feature>
<dbReference type="EMBL" id="ABEU02000019">
    <property type="protein sequence ID" value="PNR34409.1"/>
    <property type="molecule type" value="Genomic_DNA"/>
</dbReference>
<dbReference type="AlphaFoldDB" id="A0A2K1IYQ3"/>
<evidence type="ECO:0000256" key="5">
    <source>
        <dbReference type="ARBA" id="ARBA00022827"/>
    </source>
</evidence>
<dbReference type="Gene3D" id="3.50.50.60">
    <property type="entry name" value="FAD/NAD(P)-binding domain"/>
    <property type="match status" value="1"/>
</dbReference>
<evidence type="ECO:0000256" key="1">
    <source>
        <dbReference type="ARBA" id="ARBA00001974"/>
    </source>
</evidence>